<feature type="domain" description="Gram-positive cocci surface proteins LPxTG" evidence="7">
    <location>
        <begin position="65"/>
        <end position="96"/>
    </location>
</feature>
<evidence type="ECO:0000256" key="1">
    <source>
        <dbReference type="ARBA" id="ARBA00022512"/>
    </source>
</evidence>
<sequence length="99" mass="11251">MKKRIIWSFLLLICCLAVIPSVQGEKYPNNTTGHSKVTVTIIDPSIDEVKKPENVRDDSQSKFFPKTGENSSYKNVLIGLLIVLIGLWLYEKKVKSKKE</sequence>
<gene>
    <name evidence="8" type="ORF">RAK27_04290</name>
</gene>
<evidence type="ECO:0000259" key="7">
    <source>
        <dbReference type="Pfam" id="PF00746"/>
    </source>
</evidence>
<keyword evidence="4" id="KW-0572">Peptidoglycan-anchor</keyword>
<dbReference type="AlphaFoldDB" id="A0AAW9JWI9"/>
<reference evidence="8" key="1">
    <citation type="submission" date="2023-08" db="EMBL/GenBank/DDBJ databases">
        <title>Genomic characterization of piscicolin 126 produced by Carnobacterium maltaromaticum CM22 strain isolated from salmon (Salmo salar).</title>
        <authorList>
            <person name="Gonzalez-Gragera E."/>
            <person name="Garcia-Lopez J.D."/>
            <person name="Teso-Perez C."/>
            <person name="Gimenez-Hernandez I."/>
            <person name="Peralta-Sanchez J.M."/>
            <person name="Valdivia E."/>
            <person name="Montalban-Lopez M."/>
            <person name="Martin-Platero A.M."/>
            <person name="Banos A."/>
            <person name="Martinez-Bueno M."/>
        </authorList>
    </citation>
    <scope>NUCLEOTIDE SEQUENCE</scope>
    <source>
        <strain evidence="8">CM22</strain>
    </source>
</reference>
<evidence type="ECO:0000256" key="3">
    <source>
        <dbReference type="ARBA" id="ARBA00022729"/>
    </source>
</evidence>
<evidence type="ECO:0000313" key="8">
    <source>
        <dbReference type="EMBL" id="MDZ5757871.1"/>
    </source>
</evidence>
<dbReference type="InterPro" id="IPR019931">
    <property type="entry name" value="LPXTG_anchor"/>
</dbReference>
<dbReference type="EMBL" id="JAVBVO010000003">
    <property type="protein sequence ID" value="MDZ5757871.1"/>
    <property type="molecule type" value="Genomic_DNA"/>
</dbReference>
<dbReference type="RefSeq" id="WP_157455314.1">
    <property type="nucleotide sequence ID" value="NZ_CP045040.1"/>
</dbReference>
<name>A0AAW9JWI9_CARML</name>
<accession>A0AAW9JWI9</accession>
<dbReference type="Pfam" id="PF00746">
    <property type="entry name" value="Gram_pos_anchor"/>
    <property type="match status" value="1"/>
</dbReference>
<protein>
    <submittedName>
        <fullName evidence="8">LPXTG cell wall anchor domain-containing protein</fullName>
    </submittedName>
</protein>
<comment type="caution">
    <text evidence="8">The sequence shown here is derived from an EMBL/GenBank/DDBJ whole genome shotgun (WGS) entry which is preliminary data.</text>
</comment>
<evidence type="ECO:0000256" key="5">
    <source>
        <dbReference type="SAM" id="Phobius"/>
    </source>
</evidence>
<keyword evidence="1" id="KW-0134">Cell wall</keyword>
<organism evidence="8 9">
    <name type="scientific">Carnobacterium maltaromaticum</name>
    <name type="common">Carnobacterium piscicola</name>
    <dbReference type="NCBI Taxonomy" id="2751"/>
    <lineage>
        <taxon>Bacteria</taxon>
        <taxon>Bacillati</taxon>
        <taxon>Bacillota</taxon>
        <taxon>Bacilli</taxon>
        <taxon>Lactobacillales</taxon>
        <taxon>Carnobacteriaceae</taxon>
        <taxon>Carnobacterium</taxon>
    </lineage>
</organism>
<keyword evidence="3 6" id="KW-0732">Signal</keyword>
<keyword evidence="5" id="KW-0472">Membrane</keyword>
<dbReference type="NCBIfam" id="TIGR01167">
    <property type="entry name" value="LPXTG_anchor"/>
    <property type="match status" value="1"/>
</dbReference>
<keyword evidence="5" id="KW-1133">Transmembrane helix</keyword>
<proteinExistence type="predicted"/>
<evidence type="ECO:0000256" key="4">
    <source>
        <dbReference type="ARBA" id="ARBA00023088"/>
    </source>
</evidence>
<keyword evidence="2" id="KW-0964">Secreted</keyword>
<evidence type="ECO:0000256" key="6">
    <source>
        <dbReference type="SAM" id="SignalP"/>
    </source>
</evidence>
<feature type="transmembrane region" description="Helical" evidence="5">
    <location>
        <begin position="72"/>
        <end position="90"/>
    </location>
</feature>
<keyword evidence="5" id="KW-0812">Transmembrane</keyword>
<dbReference type="Proteomes" id="UP001290462">
    <property type="component" value="Unassembled WGS sequence"/>
</dbReference>
<feature type="signal peptide" evidence="6">
    <location>
        <begin position="1"/>
        <end position="24"/>
    </location>
</feature>
<evidence type="ECO:0000313" key="9">
    <source>
        <dbReference type="Proteomes" id="UP001290462"/>
    </source>
</evidence>
<evidence type="ECO:0000256" key="2">
    <source>
        <dbReference type="ARBA" id="ARBA00022525"/>
    </source>
</evidence>
<feature type="chain" id="PRO_5043858139" evidence="6">
    <location>
        <begin position="25"/>
        <end position="99"/>
    </location>
</feature>